<dbReference type="InterPro" id="IPR002645">
    <property type="entry name" value="STAS_dom"/>
</dbReference>
<dbReference type="Gene3D" id="3.30.750.24">
    <property type="entry name" value="STAS domain"/>
    <property type="match status" value="1"/>
</dbReference>
<reference evidence="3" key="1">
    <citation type="journal article" date="2019" name="Int. J. Syst. Evol. Microbiol.">
        <title>The Global Catalogue of Microorganisms (GCM) 10K type strain sequencing project: providing services to taxonomists for standard genome sequencing and annotation.</title>
        <authorList>
            <consortium name="The Broad Institute Genomics Platform"/>
            <consortium name="The Broad Institute Genome Sequencing Center for Infectious Disease"/>
            <person name="Wu L."/>
            <person name="Ma J."/>
        </authorList>
    </citation>
    <scope>NUCLEOTIDE SEQUENCE [LARGE SCALE GENOMIC DNA]</scope>
    <source>
        <strain evidence="3">CCUG 66188</strain>
    </source>
</reference>
<comment type="caution">
    <text evidence="2">The sequence shown here is derived from an EMBL/GenBank/DDBJ whole genome shotgun (WGS) entry which is preliminary data.</text>
</comment>
<name>A0ABW2B274_9RHOB</name>
<dbReference type="Pfam" id="PF13466">
    <property type="entry name" value="STAS_2"/>
    <property type="match status" value="1"/>
</dbReference>
<sequence length="91" mass="9435">MAEPLIPESRLNVTQAAGLHAALMARAGQDVTLDMAEVTQLGALCLQVLVSAARSLRAAGAALHLVNVPDKVLAQMTAMGMSPETIVEGQE</sequence>
<feature type="domain" description="STAS" evidence="1">
    <location>
        <begin position="1"/>
        <end position="91"/>
    </location>
</feature>
<accession>A0ABW2B274</accession>
<dbReference type="SUPFAM" id="SSF52091">
    <property type="entry name" value="SpoIIaa-like"/>
    <property type="match status" value="1"/>
</dbReference>
<dbReference type="InterPro" id="IPR036513">
    <property type="entry name" value="STAS_dom_sf"/>
</dbReference>
<dbReference type="PROSITE" id="PS50801">
    <property type="entry name" value="STAS"/>
    <property type="match status" value="1"/>
</dbReference>
<keyword evidence="3" id="KW-1185">Reference proteome</keyword>
<proteinExistence type="predicted"/>
<evidence type="ECO:0000313" key="3">
    <source>
        <dbReference type="Proteomes" id="UP001596353"/>
    </source>
</evidence>
<evidence type="ECO:0000313" key="2">
    <source>
        <dbReference type="EMBL" id="MFC6759800.1"/>
    </source>
</evidence>
<protein>
    <submittedName>
        <fullName evidence="2">STAS domain-containing protein</fullName>
    </submittedName>
</protein>
<evidence type="ECO:0000259" key="1">
    <source>
        <dbReference type="PROSITE" id="PS50801"/>
    </source>
</evidence>
<dbReference type="EMBL" id="JBHSWG010000001">
    <property type="protein sequence ID" value="MFC6759800.1"/>
    <property type="molecule type" value="Genomic_DNA"/>
</dbReference>
<organism evidence="2 3">
    <name type="scientific">Sulfitobacter porphyrae</name>
    <dbReference type="NCBI Taxonomy" id="1246864"/>
    <lineage>
        <taxon>Bacteria</taxon>
        <taxon>Pseudomonadati</taxon>
        <taxon>Pseudomonadota</taxon>
        <taxon>Alphaproteobacteria</taxon>
        <taxon>Rhodobacterales</taxon>
        <taxon>Roseobacteraceae</taxon>
        <taxon>Sulfitobacter</taxon>
    </lineage>
</organism>
<dbReference type="CDD" id="cd07043">
    <property type="entry name" value="STAS_anti-anti-sigma_factors"/>
    <property type="match status" value="1"/>
</dbReference>
<dbReference type="InterPro" id="IPR058548">
    <property type="entry name" value="MlaB-like_STAS"/>
</dbReference>
<dbReference type="Proteomes" id="UP001596353">
    <property type="component" value="Unassembled WGS sequence"/>
</dbReference>
<gene>
    <name evidence="2" type="ORF">ACFQFQ_10310</name>
</gene>